<keyword evidence="5" id="KW-1185">Reference proteome</keyword>
<evidence type="ECO:0000259" key="3">
    <source>
        <dbReference type="Pfam" id="PF25954"/>
    </source>
</evidence>
<comment type="similarity">
    <text evidence="1">Belongs to the membrane fusion protein (MFP) (TC 8.A.1) family.</text>
</comment>
<dbReference type="SUPFAM" id="SSF111369">
    <property type="entry name" value="HlyD-like secretion proteins"/>
    <property type="match status" value="1"/>
</dbReference>
<feature type="domain" description="Multidrug resistance protein MdtA-like barrel-sandwich hybrid" evidence="2">
    <location>
        <begin position="80"/>
        <end position="205"/>
    </location>
</feature>
<organism evidence="4 5">
    <name type="scientific">Marinospirillum alkalitolerans</name>
    <dbReference type="NCBI Taxonomy" id="3123374"/>
    <lineage>
        <taxon>Bacteria</taxon>
        <taxon>Pseudomonadati</taxon>
        <taxon>Pseudomonadota</taxon>
        <taxon>Gammaproteobacteria</taxon>
        <taxon>Oceanospirillales</taxon>
        <taxon>Oceanospirillaceae</taxon>
        <taxon>Marinospirillum</taxon>
    </lineage>
</organism>
<dbReference type="InterPro" id="IPR058792">
    <property type="entry name" value="Beta-barrel_RND_2"/>
</dbReference>
<reference evidence="4 5" key="1">
    <citation type="submission" date="2024-02" db="EMBL/GenBank/DDBJ databases">
        <title>Marinospirillum sp. MEB 164 isolated from Lonar lake sediment.</title>
        <authorList>
            <person name="Joshi A."/>
            <person name="Thite S."/>
        </authorList>
    </citation>
    <scope>NUCLEOTIDE SEQUENCE [LARGE SCALE GENOMIC DNA]</scope>
    <source>
        <strain evidence="4 5">MEB164</strain>
    </source>
</reference>
<dbReference type="PANTHER" id="PTHR30469">
    <property type="entry name" value="MULTIDRUG RESISTANCE PROTEIN MDTA"/>
    <property type="match status" value="1"/>
</dbReference>
<dbReference type="EMBL" id="JBANFI010000003">
    <property type="protein sequence ID" value="MFK7160595.1"/>
    <property type="molecule type" value="Genomic_DNA"/>
</dbReference>
<dbReference type="PANTHER" id="PTHR30469:SF29">
    <property type="entry name" value="BLR2860 PROTEIN"/>
    <property type="match status" value="1"/>
</dbReference>
<dbReference type="Pfam" id="PF25917">
    <property type="entry name" value="BSH_RND"/>
    <property type="match status" value="1"/>
</dbReference>
<name>A0ABW8PWH3_9GAMM</name>
<feature type="domain" description="CusB-like beta-barrel" evidence="3">
    <location>
        <begin position="214"/>
        <end position="285"/>
    </location>
</feature>
<dbReference type="InterPro" id="IPR058625">
    <property type="entry name" value="MdtA-like_BSH"/>
</dbReference>
<protein>
    <submittedName>
        <fullName evidence="4">Efflux RND transporter periplasmic adaptor subunit</fullName>
    </submittedName>
</protein>
<gene>
    <name evidence="4" type="ORF">V6U78_06050</name>
</gene>
<evidence type="ECO:0000259" key="2">
    <source>
        <dbReference type="Pfam" id="PF25917"/>
    </source>
</evidence>
<evidence type="ECO:0000313" key="5">
    <source>
        <dbReference type="Proteomes" id="UP001621714"/>
    </source>
</evidence>
<dbReference type="RefSeq" id="WP_405338456.1">
    <property type="nucleotide sequence ID" value="NZ_JBANFI010000003.1"/>
</dbReference>
<dbReference type="Gene3D" id="2.40.30.170">
    <property type="match status" value="1"/>
</dbReference>
<evidence type="ECO:0000256" key="1">
    <source>
        <dbReference type="ARBA" id="ARBA00009477"/>
    </source>
</evidence>
<comment type="caution">
    <text evidence="4">The sequence shown here is derived from an EMBL/GenBank/DDBJ whole genome shotgun (WGS) entry which is preliminary data.</text>
</comment>
<dbReference type="InterPro" id="IPR006143">
    <property type="entry name" value="RND_pump_MFP"/>
</dbReference>
<proteinExistence type="inferred from homology"/>
<dbReference type="Gene3D" id="2.40.50.100">
    <property type="match status" value="1"/>
</dbReference>
<dbReference type="Gene3D" id="1.10.287.470">
    <property type="entry name" value="Helix hairpin bin"/>
    <property type="match status" value="1"/>
</dbReference>
<sequence>MPHFAPVTRKKLSLALAALLLLLLVFWLWTGESRSSLTQAPTSSAASDIATPFRVETRWLEAEPFQPVLTLQGQLMPYQQVEVRAETSGRVQALLSREGQPVQQGTALLQLAEDARPAHLLQLHAEQETRRAELRAAERLRGANLLSETDYLRLISHLRQAEADLAAAELDLAHTRPTAPFQGLLEQRHVELGEFVQLGQPLFTLIQIHPLKAVAHVPQQRITGISLGQEVTLALLDGRRFQGQVSLLGSLADASTRTFRLEATFDNPQQQRLAGASASLHIHQAATRAHFISLALLSLDERGQPGVKHVDEYHRVVFSPVQLLSSDTQGAWVAGLPPRVQLITLGGGFVAAGETVTPVLQTSAEAR</sequence>
<accession>A0ABW8PWH3</accession>
<dbReference type="Pfam" id="PF25954">
    <property type="entry name" value="Beta-barrel_RND_2"/>
    <property type="match status" value="1"/>
</dbReference>
<dbReference type="Proteomes" id="UP001621714">
    <property type="component" value="Unassembled WGS sequence"/>
</dbReference>
<dbReference type="NCBIfam" id="TIGR01730">
    <property type="entry name" value="RND_mfp"/>
    <property type="match status" value="1"/>
</dbReference>
<evidence type="ECO:0000313" key="4">
    <source>
        <dbReference type="EMBL" id="MFK7160595.1"/>
    </source>
</evidence>